<comment type="similarity">
    <text evidence="1 7">Belongs to the Lgt family.</text>
</comment>
<feature type="binding site" evidence="7">
    <location>
        <position position="137"/>
    </location>
    <ligand>
        <name>a 1,2-diacyl-sn-glycero-3-phospho-(1'-sn-glycerol)</name>
        <dbReference type="ChEBI" id="CHEBI:64716"/>
    </ligand>
</feature>
<reference evidence="8 9" key="1">
    <citation type="submission" date="2018-03" db="EMBL/GenBank/DDBJ databases">
        <authorList>
            <person name="Gulvik C.A."/>
        </authorList>
    </citation>
    <scope>NUCLEOTIDE SEQUENCE [LARGE SCALE GENOMIC DNA]</scope>
    <source>
        <strain evidence="8 9">JCM 31581</strain>
    </source>
</reference>
<keyword evidence="3 7" id="KW-0808">Transferase</keyword>
<evidence type="ECO:0000256" key="7">
    <source>
        <dbReference type="HAMAP-Rule" id="MF_01147"/>
    </source>
</evidence>
<keyword evidence="2 7" id="KW-1003">Cell membrane</keyword>
<dbReference type="GO" id="GO:0005886">
    <property type="term" value="C:plasma membrane"/>
    <property type="evidence" value="ECO:0007669"/>
    <property type="project" value="UniProtKB-SubCell"/>
</dbReference>
<protein>
    <recommendedName>
        <fullName evidence="7">Phosphatidylglycerol--prolipoprotein diacylglyceryl transferase</fullName>
        <ecNumber evidence="7">2.5.1.145</ecNumber>
    </recommendedName>
</protein>
<evidence type="ECO:0000313" key="8">
    <source>
        <dbReference type="EMBL" id="RST89626.1"/>
    </source>
</evidence>
<dbReference type="OrthoDB" id="871140at2"/>
<comment type="caution">
    <text evidence="8">The sequence shown here is derived from an EMBL/GenBank/DDBJ whole genome shotgun (WGS) entry which is preliminary data.</text>
</comment>
<dbReference type="PANTHER" id="PTHR30589:SF0">
    <property type="entry name" value="PHOSPHATIDYLGLYCEROL--PROLIPOPROTEIN DIACYLGLYCERYL TRANSFERASE"/>
    <property type="match status" value="1"/>
</dbReference>
<dbReference type="InterPro" id="IPR001640">
    <property type="entry name" value="Lgt"/>
</dbReference>
<comment type="catalytic activity">
    <reaction evidence="7">
        <text>L-cysteinyl-[prolipoprotein] + a 1,2-diacyl-sn-glycero-3-phospho-(1'-sn-glycerol) = an S-1,2-diacyl-sn-glyceryl-L-cysteinyl-[prolipoprotein] + sn-glycerol 1-phosphate + H(+)</text>
        <dbReference type="Rhea" id="RHEA:56712"/>
        <dbReference type="Rhea" id="RHEA-COMP:14679"/>
        <dbReference type="Rhea" id="RHEA-COMP:14680"/>
        <dbReference type="ChEBI" id="CHEBI:15378"/>
        <dbReference type="ChEBI" id="CHEBI:29950"/>
        <dbReference type="ChEBI" id="CHEBI:57685"/>
        <dbReference type="ChEBI" id="CHEBI:64716"/>
        <dbReference type="ChEBI" id="CHEBI:140658"/>
        <dbReference type="EC" id="2.5.1.145"/>
    </reaction>
</comment>
<dbReference type="NCBIfam" id="TIGR00544">
    <property type="entry name" value="lgt"/>
    <property type="match status" value="1"/>
</dbReference>
<dbReference type="PANTHER" id="PTHR30589">
    <property type="entry name" value="PROLIPOPROTEIN DIACYLGLYCERYL TRANSFERASE"/>
    <property type="match status" value="1"/>
</dbReference>
<feature type="transmembrane region" description="Helical" evidence="7">
    <location>
        <begin position="94"/>
        <end position="113"/>
    </location>
</feature>
<dbReference type="EC" id="2.5.1.145" evidence="7"/>
<dbReference type="AlphaFoldDB" id="A0A3R9YXD4"/>
<evidence type="ECO:0000256" key="3">
    <source>
        <dbReference type="ARBA" id="ARBA00022679"/>
    </source>
</evidence>
<feature type="transmembrane region" description="Helical" evidence="7">
    <location>
        <begin position="209"/>
        <end position="227"/>
    </location>
</feature>
<keyword evidence="9" id="KW-1185">Reference proteome</keyword>
<feature type="transmembrane region" description="Helical" evidence="7">
    <location>
        <begin position="12"/>
        <end position="35"/>
    </location>
</feature>
<comment type="function">
    <text evidence="7">Catalyzes the transfer of the diacylglyceryl group from phosphatidylglycerol to the sulfhydryl group of the N-terminal cysteine of a prolipoprotein, the first step in the formation of mature lipoproteins.</text>
</comment>
<dbReference type="Proteomes" id="UP000277864">
    <property type="component" value="Unassembled WGS sequence"/>
</dbReference>
<evidence type="ECO:0000256" key="2">
    <source>
        <dbReference type="ARBA" id="ARBA00022475"/>
    </source>
</evidence>
<evidence type="ECO:0000313" key="9">
    <source>
        <dbReference type="Proteomes" id="UP000277864"/>
    </source>
</evidence>
<comment type="pathway">
    <text evidence="7">Protein modification; lipoprotein biosynthesis (diacylglyceryl transfer).</text>
</comment>
<proteinExistence type="inferred from homology"/>
<gene>
    <name evidence="7" type="primary">lgt</name>
    <name evidence="8" type="ORF">C7P63_00680</name>
</gene>
<evidence type="ECO:0000256" key="6">
    <source>
        <dbReference type="ARBA" id="ARBA00023136"/>
    </source>
</evidence>
<comment type="subcellular location">
    <subcellularLocation>
        <location evidence="7">Cell membrane</location>
        <topology evidence="7">Multi-pass membrane protein</topology>
    </subcellularLocation>
</comment>
<evidence type="ECO:0000256" key="4">
    <source>
        <dbReference type="ARBA" id="ARBA00022692"/>
    </source>
</evidence>
<keyword evidence="4 7" id="KW-0812">Transmembrane</keyword>
<dbReference type="GO" id="GO:0008961">
    <property type="term" value="F:phosphatidylglycerol-prolipoprotein diacylglyceryl transferase activity"/>
    <property type="evidence" value="ECO:0007669"/>
    <property type="project" value="UniProtKB-UniRule"/>
</dbReference>
<dbReference type="UniPathway" id="UPA00664"/>
<organism evidence="8 9">
    <name type="scientific">Vagococcus humatus</name>
    <dbReference type="NCBI Taxonomy" id="1889241"/>
    <lineage>
        <taxon>Bacteria</taxon>
        <taxon>Bacillati</taxon>
        <taxon>Bacillota</taxon>
        <taxon>Bacilli</taxon>
        <taxon>Lactobacillales</taxon>
        <taxon>Enterococcaceae</taxon>
        <taxon>Vagococcus</taxon>
    </lineage>
</organism>
<sequence>MNTYIAQVSPIAFRLFGLEIHWYAIIIVTGIILAVRLSSKEAVRVGLKEDDVIDLMFWALPLSILGARLYYVLFEWEYFSQYPSQIFAIRNGGLAIYGGLIVGGIVTYVFTYYRLIPFWKFLDIAAPSVMIAQAIGRWGNFMNHEAFGPETTRHFLESLQLPSFIIDNMYIEGAYRHPTFLYESVWNLIGFALLLWLRNKPKWLKEGEVALLYVMWYSFGRFFIEGMRTDSLWLFGVVRVSQLLSLLLFIGAGIFWWYRRKYVAPPYYDRKQGNV</sequence>
<dbReference type="EMBL" id="PXZH01000001">
    <property type="protein sequence ID" value="RST89626.1"/>
    <property type="molecule type" value="Genomic_DNA"/>
</dbReference>
<accession>A0A3R9YXD4</accession>
<evidence type="ECO:0000256" key="5">
    <source>
        <dbReference type="ARBA" id="ARBA00022989"/>
    </source>
</evidence>
<name>A0A3R9YXD4_9ENTE</name>
<dbReference type="HAMAP" id="MF_01147">
    <property type="entry name" value="Lgt"/>
    <property type="match status" value="1"/>
</dbReference>
<feature type="transmembrane region" description="Helical" evidence="7">
    <location>
        <begin position="233"/>
        <end position="258"/>
    </location>
</feature>
<dbReference type="GO" id="GO:0042158">
    <property type="term" value="P:lipoprotein biosynthetic process"/>
    <property type="evidence" value="ECO:0007669"/>
    <property type="project" value="UniProtKB-UniRule"/>
</dbReference>
<keyword evidence="8" id="KW-0449">Lipoprotein</keyword>
<keyword evidence="6 7" id="KW-0472">Membrane</keyword>
<feature type="transmembrane region" description="Helical" evidence="7">
    <location>
        <begin position="179"/>
        <end position="197"/>
    </location>
</feature>
<dbReference type="PROSITE" id="PS01311">
    <property type="entry name" value="LGT"/>
    <property type="match status" value="1"/>
</dbReference>
<dbReference type="Pfam" id="PF01790">
    <property type="entry name" value="LGT"/>
    <property type="match status" value="1"/>
</dbReference>
<keyword evidence="5 7" id="KW-1133">Transmembrane helix</keyword>
<dbReference type="RefSeq" id="WP_125942236.1">
    <property type="nucleotide sequence ID" value="NZ_PXZH01000001.1"/>
</dbReference>
<feature type="transmembrane region" description="Helical" evidence="7">
    <location>
        <begin position="55"/>
        <end position="73"/>
    </location>
</feature>
<evidence type="ECO:0000256" key="1">
    <source>
        <dbReference type="ARBA" id="ARBA00007150"/>
    </source>
</evidence>